<dbReference type="InterPro" id="IPR050266">
    <property type="entry name" value="AB_hydrolase_sf"/>
</dbReference>
<evidence type="ECO:0000256" key="1">
    <source>
        <dbReference type="ARBA" id="ARBA00022801"/>
    </source>
</evidence>
<dbReference type="Pfam" id="PF00561">
    <property type="entry name" value="Abhydrolase_1"/>
    <property type="match status" value="1"/>
</dbReference>
<keyword evidence="1 3" id="KW-0378">Hydrolase</keyword>
<evidence type="ECO:0000313" key="4">
    <source>
        <dbReference type="Proteomes" id="UP001499951"/>
    </source>
</evidence>
<dbReference type="SUPFAM" id="SSF53474">
    <property type="entry name" value="alpha/beta-Hydrolases"/>
    <property type="match status" value="1"/>
</dbReference>
<dbReference type="GO" id="GO:0016787">
    <property type="term" value="F:hydrolase activity"/>
    <property type="evidence" value="ECO:0007669"/>
    <property type="project" value="UniProtKB-KW"/>
</dbReference>
<evidence type="ECO:0000259" key="2">
    <source>
        <dbReference type="Pfam" id="PF00561"/>
    </source>
</evidence>
<keyword evidence="4" id="KW-1185">Reference proteome</keyword>
<gene>
    <name evidence="3" type="ORF">GCM10008942_12150</name>
</gene>
<evidence type="ECO:0000313" key="3">
    <source>
        <dbReference type="EMBL" id="GAA0565377.1"/>
    </source>
</evidence>
<dbReference type="Proteomes" id="UP001499951">
    <property type="component" value="Unassembled WGS sequence"/>
</dbReference>
<dbReference type="PANTHER" id="PTHR43798:SF31">
    <property type="entry name" value="AB HYDROLASE SUPERFAMILY PROTEIN YCLE"/>
    <property type="match status" value="1"/>
</dbReference>
<reference evidence="3 4" key="1">
    <citation type="journal article" date="2019" name="Int. J. Syst. Evol. Microbiol.">
        <title>The Global Catalogue of Microorganisms (GCM) 10K type strain sequencing project: providing services to taxonomists for standard genome sequencing and annotation.</title>
        <authorList>
            <consortium name="The Broad Institute Genomics Platform"/>
            <consortium name="The Broad Institute Genome Sequencing Center for Infectious Disease"/>
            <person name="Wu L."/>
            <person name="Ma J."/>
        </authorList>
    </citation>
    <scope>NUCLEOTIDE SEQUENCE [LARGE SCALE GENOMIC DNA]</scope>
    <source>
        <strain evidence="3 4">JCM 15089</strain>
    </source>
</reference>
<dbReference type="InterPro" id="IPR000073">
    <property type="entry name" value="AB_hydrolase_1"/>
</dbReference>
<dbReference type="PANTHER" id="PTHR43798">
    <property type="entry name" value="MONOACYLGLYCEROL LIPASE"/>
    <property type="match status" value="1"/>
</dbReference>
<organism evidence="3 4">
    <name type="scientific">Rhizomicrobium electricum</name>
    <dbReference type="NCBI Taxonomy" id="480070"/>
    <lineage>
        <taxon>Bacteria</taxon>
        <taxon>Pseudomonadati</taxon>
        <taxon>Pseudomonadota</taxon>
        <taxon>Alphaproteobacteria</taxon>
        <taxon>Micropepsales</taxon>
        <taxon>Micropepsaceae</taxon>
        <taxon>Rhizomicrobium</taxon>
    </lineage>
</organism>
<name>A0ABN1EFA9_9PROT</name>
<dbReference type="InterPro" id="IPR029058">
    <property type="entry name" value="AB_hydrolase_fold"/>
</dbReference>
<feature type="domain" description="AB hydrolase-1" evidence="2">
    <location>
        <begin position="24"/>
        <end position="139"/>
    </location>
</feature>
<comment type="caution">
    <text evidence="3">The sequence shown here is derived from an EMBL/GenBank/DDBJ whole genome shotgun (WGS) entry which is preliminary data.</text>
</comment>
<dbReference type="PRINTS" id="PR00111">
    <property type="entry name" value="ABHYDROLASE"/>
</dbReference>
<protein>
    <submittedName>
        <fullName evidence="3">Alpha/beta hydrolase</fullName>
    </submittedName>
</protein>
<proteinExistence type="predicted"/>
<accession>A0ABN1EFA9</accession>
<sequence length="254" mass="27891">MDSDRIVVSKDGTHIAYDVTGEGKPVLLIHGFASSREQNWKSTGWIDRLVRQGYRVVSFDLRGHGHSDKPHETQAYGDQMIDDILAVLNASGINDAFVMGYSMGAMLAIRFLMLHPERIRRVVTAGVGDNYFAEQRSWRESVAAAMLVDDPSAIVDDEARRFRIFGGQRGKDRLALSACMKAPRYTYPPEALKASQRPVLVVAGENDPLVRSPLALAAAFADGRAVVLPNKDHMTAVGDPGYKRAVLDFFAATA</sequence>
<dbReference type="Gene3D" id="3.40.50.1820">
    <property type="entry name" value="alpha/beta hydrolase"/>
    <property type="match status" value="1"/>
</dbReference>
<dbReference type="EMBL" id="BAAADD010000003">
    <property type="protein sequence ID" value="GAA0565377.1"/>
    <property type="molecule type" value="Genomic_DNA"/>
</dbReference>
<dbReference type="RefSeq" id="WP_166933535.1">
    <property type="nucleotide sequence ID" value="NZ_BAAADD010000003.1"/>
</dbReference>